<feature type="region of interest" description="Disordered" evidence="2">
    <location>
        <begin position="173"/>
        <end position="196"/>
    </location>
</feature>
<dbReference type="Pfam" id="PF06771">
    <property type="entry name" value="Desmo_N"/>
    <property type="match status" value="1"/>
</dbReference>
<dbReference type="KEGG" id="vg:26382517"/>
<dbReference type="PANTHER" id="PTHR23159">
    <property type="entry name" value="CENTROSOMAL PROTEIN 2"/>
    <property type="match status" value="1"/>
</dbReference>
<feature type="coiled-coil region" evidence="1">
    <location>
        <begin position="435"/>
        <end position="507"/>
    </location>
</feature>
<feature type="coiled-coil region" evidence="1">
    <location>
        <begin position="541"/>
        <end position="596"/>
    </location>
</feature>
<dbReference type="RefSeq" id="YP_009186753.1">
    <property type="nucleotide sequence ID" value="NC_028636.1"/>
</dbReference>
<protein>
    <submittedName>
        <fullName evidence="4">Desmoplakin</fullName>
    </submittedName>
</protein>
<dbReference type="Proteomes" id="UP000201917">
    <property type="component" value="Segment"/>
</dbReference>
<evidence type="ECO:0000256" key="2">
    <source>
        <dbReference type="SAM" id="MobiDB-lite"/>
    </source>
</evidence>
<feature type="coiled-coil region" evidence="1">
    <location>
        <begin position="620"/>
        <end position="703"/>
    </location>
</feature>
<organism evidence="4 5">
    <name type="scientific">Sucra jujuba nucleopolyhedrovirus</name>
    <dbReference type="NCBI Taxonomy" id="1563660"/>
    <lineage>
        <taxon>Viruses</taxon>
        <taxon>Viruses incertae sedis</taxon>
        <taxon>Naldaviricetes</taxon>
        <taxon>Lefavirales</taxon>
        <taxon>Baculoviridae</taxon>
        <taxon>Alphabaculovirus</taxon>
        <taxon>Alphabaculovirus sujujubae</taxon>
    </lineage>
</organism>
<accession>A0A097P8Z5</accession>
<dbReference type="InterPro" id="IPR009615">
    <property type="entry name" value="Desmo_N"/>
</dbReference>
<dbReference type="GeneID" id="26382517"/>
<feature type="coiled-coil region" evidence="1">
    <location>
        <begin position="373"/>
        <end position="403"/>
    </location>
</feature>
<evidence type="ECO:0000313" key="4">
    <source>
        <dbReference type="EMBL" id="AIU41301.1"/>
    </source>
</evidence>
<proteinExistence type="predicted"/>
<feature type="compositionally biased region" description="Low complexity" evidence="2">
    <location>
        <begin position="175"/>
        <end position="185"/>
    </location>
</feature>
<dbReference type="PANTHER" id="PTHR23159:SF60">
    <property type="entry name" value="SPINDLE ASSEMBLY ABNORMAL PROTEIN 4"/>
    <property type="match status" value="1"/>
</dbReference>
<name>A0A097P8Z5_9ABAC</name>
<sequence length="869" mass="98979">MSFRNRNATAPPKFMNTDVNAGTVKNLLNTINTMSRQCKIQSDTDNVLERVRSIIFLHRPNLRHRTDLHVTELIMEALSPKQDDQPHQITHNYNYKYDYNTNFAPGVNNVPPPLPTVDPFGAIVPPAPQHPQNQAPYQQFPNVIIANGQPVPATNALPVQNLYINPLNNSVDRNTTTTPLPATVTSQNAAPSTVPVNTLTVQQQQDANDYEEQVRMDVDQRFGSDRQPPPPPPPPTAGAVSVYFTDSESITLNNVLDETRQNRTIVSYKNLIVLVKRTVSKYIKSGVYMRAMDEIQRFDTLAVNDVQSVVNCINRHGNINLTNDTKLCPTLVTLIAGYTQVVKVVRKQEDFNLLNYSTETELAALNVTILQNITEILALNKNYAQQKNQLQKQYDEVLELSQQSANNKSLIVSLTAFFQANDDQYDNTLTLMENLQRLLTKYNSYRQQVNTLNVQVQHLNRDQAATSLATSLSVTSQNEIITLQADKKRLTQELELATNSIERLNSQLELLRPLVQSGNTYEYFKLPQAAVDAFASINTQLRDKNEQLNLTESRLNNVKSELTLLQSQIEQLNRDNRNLKNELSNRDNTIEQLQMSIDRMRETHQNEINSIRQSKDWQIETELKRKLDTLQSQNDSFTADNNRLRRENRELVANSESIRAQFAQIQDENVDLVNEITSQRDKCQKLEILYEQLQSESASANAQTAMIAEDNNGLVTTSTVTNVDETVFGRYEEQLQSDIAQVKQSLENIISDSSDVGADFIALSNRINSKKLQEYENLEQKYLRLKQITSPENVQSIIDSTKQELNAQMSNLKSDLETIEQTQETNKSLLSQYKESFENLARSNASIEPKKREYKTDVFERTSKYLKNR</sequence>
<reference evidence="4 5" key="1">
    <citation type="journal article" date="2014" name="PLoS ONE">
        <title>Genomic Sequencing and Analysis of Sucra jujuba Nucleopolyhedrovirus.</title>
        <authorList>
            <person name="Liu X."/>
            <person name="Yin F."/>
            <person name="Zhu Z."/>
            <person name="Hou D."/>
            <person name="Wang J."/>
            <person name="Zhang L."/>
            <person name="Wang M."/>
            <person name="Wang H."/>
            <person name="Hu Z."/>
            <person name="Deng F."/>
        </authorList>
    </citation>
    <scope>NUCLEOTIDE SEQUENCE [LARGE SCALE GENOMIC DNA]</scope>
    <source>
        <strain evidence="4">473</strain>
    </source>
</reference>
<feature type="compositionally biased region" description="Polar residues" evidence="2">
    <location>
        <begin position="186"/>
        <end position="196"/>
    </location>
</feature>
<evidence type="ECO:0000256" key="1">
    <source>
        <dbReference type="SAM" id="Coils"/>
    </source>
</evidence>
<evidence type="ECO:0000259" key="3">
    <source>
        <dbReference type="Pfam" id="PF06771"/>
    </source>
</evidence>
<dbReference type="EMBL" id="KJ676450">
    <property type="protein sequence ID" value="AIU41301.1"/>
    <property type="molecule type" value="Genomic_DNA"/>
</dbReference>
<dbReference type="OrthoDB" id="14003at10239"/>
<evidence type="ECO:0000313" key="5">
    <source>
        <dbReference type="Proteomes" id="UP000201917"/>
    </source>
</evidence>
<keyword evidence="5" id="KW-1185">Reference proteome</keyword>
<keyword evidence="1" id="KW-0175">Coiled coil</keyword>
<feature type="domain" description="Viral desmoplakin N-terminal" evidence="3">
    <location>
        <begin position="13"/>
        <end position="100"/>
    </location>
</feature>
<feature type="coiled-coil region" evidence="1">
    <location>
        <begin position="732"/>
        <end position="822"/>
    </location>
</feature>